<gene>
    <name evidence="4" type="ORF">ENG63_06450</name>
</gene>
<dbReference type="AlphaFoldDB" id="A0A7C0Y4Y5"/>
<dbReference type="InterPro" id="IPR050595">
    <property type="entry name" value="Bact_response_regulator"/>
</dbReference>
<name>A0A7C0Y4Y5_DESA2</name>
<dbReference type="PANTHER" id="PTHR44591">
    <property type="entry name" value="STRESS RESPONSE REGULATOR PROTEIN 1"/>
    <property type="match status" value="1"/>
</dbReference>
<reference evidence="4" key="1">
    <citation type="journal article" date="2020" name="mSystems">
        <title>Genome- and Community-Level Interaction Insights into Carbon Utilization and Element Cycling Functions of Hydrothermarchaeota in Hydrothermal Sediment.</title>
        <authorList>
            <person name="Zhou Z."/>
            <person name="Liu Y."/>
            <person name="Xu W."/>
            <person name="Pan J."/>
            <person name="Luo Z.H."/>
            <person name="Li M."/>
        </authorList>
    </citation>
    <scope>NUCLEOTIDE SEQUENCE [LARGE SCALE GENOMIC DNA]</scope>
    <source>
        <strain evidence="4">HyVt-233</strain>
    </source>
</reference>
<evidence type="ECO:0000256" key="1">
    <source>
        <dbReference type="ARBA" id="ARBA00022553"/>
    </source>
</evidence>
<protein>
    <submittedName>
        <fullName evidence="4">Response regulator</fullName>
    </submittedName>
</protein>
<accession>A0A7C0Y4Y5</accession>
<organism evidence="4">
    <name type="scientific">Desulfofervidus auxilii</name>
    <dbReference type="NCBI Taxonomy" id="1621989"/>
    <lineage>
        <taxon>Bacteria</taxon>
        <taxon>Pseudomonadati</taxon>
        <taxon>Thermodesulfobacteriota</taxon>
        <taxon>Candidatus Desulfofervidia</taxon>
        <taxon>Candidatus Desulfofervidales</taxon>
        <taxon>Candidatus Desulfofervidaceae</taxon>
        <taxon>Candidatus Desulfofervidus</taxon>
    </lineage>
</organism>
<dbReference type="InterPro" id="IPR001789">
    <property type="entry name" value="Sig_transdc_resp-reg_receiver"/>
</dbReference>
<dbReference type="EMBL" id="DRBS01000246">
    <property type="protein sequence ID" value="HDD44481.1"/>
    <property type="molecule type" value="Genomic_DNA"/>
</dbReference>
<keyword evidence="1 2" id="KW-0597">Phosphoprotein</keyword>
<evidence type="ECO:0000313" key="4">
    <source>
        <dbReference type="EMBL" id="HDD44481.1"/>
    </source>
</evidence>
<evidence type="ECO:0000256" key="2">
    <source>
        <dbReference type="PROSITE-ProRule" id="PRU00169"/>
    </source>
</evidence>
<dbReference type="GO" id="GO:0000160">
    <property type="term" value="P:phosphorelay signal transduction system"/>
    <property type="evidence" value="ECO:0007669"/>
    <property type="project" value="InterPro"/>
</dbReference>
<dbReference type="PROSITE" id="PS50110">
    <property type="entry name" value="RESPONSE_REGULATORY"/>
    <property type="match status" value="1"/>
</dbReference>
<evidence type="ECO:0000259" key="3">
    <source>
        <dbReference type="PROSITE" id="PS50110"/>
    </source>
</evidence>
<dbReference type="Gene3D" id="3.40.50.2300">
    <property type="match status" value="1"/>
</dbReference>
<dbReference type="SMART" id="SM00448">
    <property type="entry name" value="REC"/>
    <property type="match status" value="1"/>
</dbReference>
<dbReference type="SUPFAM" id="SSF52172">
    <property type="entry name" value="CheY-like"/>
    <property type="match status" value="1"/>
</dbReference>
<dbReference type="InterPro" id="IPR011006">
    <property type="entry name" value="CheY-like_superfamily"/>
</dbReference>
<feature type="domain" description="Response regulatory" evidence="3">
    <location>
        <begin position="3"/>
        <end position="122"/>
    </location>
</feature>
<dbReference type="Proteomes" id="UP000886289">
    <property type="component" value="Unassembled WGS sequence"/>
</dbReference>
<comment type="caution">
    <text evidence="4">The sequence shown here is derived from an EMBL/GenBank/DDBJ whole genome shotgun (WGS) entry which is preliminary data.</text>
</comment>
<feature type="modified residue" description="4-aspartylphosphate" evidence="2">
    <location>
        <position position="55"/>
    </location>
</feature>
<dbReference type="Pfam" id="PF00072">
    <property type="entry name" value="Response_reg"/>
    <property type="match status" value="1"/>
</dbReference>
<sequence>MMNILIVDDSATMRKIILRTIRQSGYAVDDVLEAGNGKEALEVVKNNKVDLILTDINMPEMDGLELIEVLRASPETQNMPILVISTEGAEDIIEKAKILGVKGFVRKPFTPEKIGEALKQAAG</sequence>
<dbReference type="PANTHER" id="PTHR44591:SF3">
    <property type="entry name" value="RESPONSE REGULATORY DOMAIN-CONTAINING PROTEIN"/>
    <property type="match status" value="1"/>
</dbReference>
<proteinExistence type="predicted"/>